<keyword evidence="7" id="KW-1185">Reference proteome</keyword>
<evidence type="ECO:0000256" key="2">
    <source>
        <dbReference type="PROSITE-ProRule" id="PRU00169"/>
    </source>
</evidence>
<dbReference type="InterPro" id="IPR001867">
    <property type="entry name" value="OmpR/PhoB-type_DNA-bd"/>
</dbReference>
<comment type="caution">
    <text evidence="6">The sequence shown here is derived from an EMBL/GenBank/DDBJ whole genome shotgun (WGS) entry which is preliminary data.</text>
</comment>
<dbReference type="Gene3D" id="1.10.10.10">
    <property type="entry name" value="Winged helix-like DNA-binding domain superfamily/Winged helix DNA-binding domain"/>
    <property type="match status" value="1"/>
</dbReference>
<dbReference type="Proteomes" id="UP000487268">
    <property type="component" value="Unassembled WGS sequence"/>
</dbReference>
<evidence type="ECO:0000259" key="5">
    <source>
        <dbReference type="PROSITE" id="PS51755"/>
    </source>
</evidence>
<dbReference type="Pfam" id="PF00072">
    <property type="entry name" value="Response_reg"/>
    <property type="match status" value="1"/>
</dbReference>
<proteinExistence type="predicted"/>
<dbReference type="InterPro" id="IPR039420">
    <property type="entry name" value="WalR-like"/>
</dbReference>
<name>A0A7K0BWK3_9ACTN</name>
<dbReference type="AlphaFoldDB" id="A0A7K0BWK3"/>
<evidence type="ECO:0000256" key="1">
    <source>
        <dbReference type="ARBA" id="ARBA00023125"/>
    </source>
</evidence>
<feature type="domain" description="OmpR/PhoB-type" evidence="5">
    <location>
        <begin position="124"/>
        <end position="219"/>
    </location>
</feature>
<dbReference type="RefSeq" id="WP_328594372.1">
    <property type="nucleotide sequence ID" value="NZ_WEGH01000002.1"/>
</dbReference>
<dbReference type="GO" id="GO:0005829">
    <property type="term" value="C:cytosol"/>
    <property type="evidence" value="ECO:0007669"/>
    <property type="project" value="TreeGrafter"/>
</dbReference>
<gene>
    <name evidence="6" type="primary">tcrA_4</name>
    <name evidence="6" type="ORF">ACRB68_36280</name>
</gene>
<dbReference type="SMART" id="SM00862">
    <property type="entry name" value="Trans_reg_C"/>
    <property type="match status" value="1"/>
</dbReference>
<keyword evidence="2" id="KW-0597">Phosphoprotein</keyword>
<dbReference type="Pfam" id="PF00486">
    <property type="entry name" value="Trans_reg_C"/>
    <property type="match status" value="1"/>
</dbReference>
<dbReference type="InterPro" id="IPR011006">
    <property type="entry name" value="CheY-like_superfamily"/>
</dbReference>
<evidence type="ECO:0000259" key="4">
    <source>
        <dbReference type="PROSITE" id="PS50110"/>
    </source>
</evidence>
<dbReference type="InterPro" id="IPR001789">
    <property type="entry name" value="Sig_transdc_resp-reg_receiver"/>
</dbReference>
<evidence type="ECO:0000256" key="3">
    <source>
        <dbReference type="PROSITE-ProRule" id="PRU01091"/>
    </source>
</evidence>
<sequence>MRILVVEDVRRLADDIAEGLRDQGMAVDVAYDGITGAQKVDATGYDVVVLDRDLPGLHGDVLCRQIGRHEDPAMVLMLTASGSPGERVSGLRLGADDYLAKPFHFPELVLRVQCLARRRPSARPRILRAAGIELDPLLRTASRAGRPLRLSPKEFEVLAVLLAAAPAPMSAEQLLEKVWDENADPFTKTVPVTIGRLRRKLGPPEVITTVAGAGYQIRRTGQGRC</sequence>
<dbReference type="GO" id="GO:0000156">
    <property type="term" value="F:phosphorelay response regulator activity"/>
    <property type="evidence" value="ECO:0007669"/>
    <property type="project" value="TreeGrafter"/>
</dbReference>
<dbReference type="PANTHER" id="PTHR48111">
    <property type="entry name" value="REGULATOR OF RPOS"/>
    <property type="match status" value="1"/>
</dbReference>
<dbReference type="Gene3D" id="3.40.50.2300">
    <property type="match status" value="1"/>
</dbReference>
<dbReference type="GO" id="GO:0000976">
    <property type="term" value="F:transcription cis-regulatory region binding"/>
    <property type="evidence" value="ECO:0007669"/>
    <property type="project" value="TreeGrafter"/>
</dbReference>
<keyword evidence="1 3" id="KW-0238">DNA-binding</keyword>
<dbReference type="SUPFAM" id="SSF52172">
    <property type="entry name" value="CheY-like"/>
    <property type="match status" value="1"/>
</dbReference>
<evidence type="ECO:0000313" key="6">
    <source>
        <dbReference type="EMBL" id="MQY05551.1"/>
    </source>
</evidence>
<dbReference type="PROSITE" id="PS50110">
    <property type="entry name" value="RESPONSE_REGULATORY"/>
    <property type="match status" value="1"/>
</dbReference>
<dbReference type="EMBL" id="WEGH01000002">
    <property type="protein sequence ID" value="MQY05551.1"/>
    <property type="molecule type" value="Genomic_DNA"/>
</dbReference>
<feature type="modified residue" description="4-aspartylphosphate" evidence="2">
    <location>
        <position position="51"/>
    </location>
</feature>
<dbReference type="SMART" id="SM00448">
    <property type="entry name" value="REC"/>
    <property type="match status" value="1"/>
</dbReference>
<dbReference type="GO" id="GO:0032993">
    <property type="term" value="C:protein-DNA complex"/>
    <property type="evidence" value="ECO:0007669"/>
    <property type="project" value="TreeGrafter"/>
</dbReference>
<feature type="DNA-binding region" description="OmpR/PhoB-type" evidence="3">
    <location>
        <begin position="124"/>
        <end position="219"/>
    </location>
</feature>
<dbReference type="InterPro" id="IPR036388">
    <property type="entry name" value="WH-like_DNA-bd_sf"/>
</dbReference>
<dbReference type="CDD" id="cd00383">
    <property type="entry name" value="trans_reg_C"/>
    <property type="match status" value="1"/>
</dbReference>
<evidence type="ECO:0000313" key="7">
    <source>
        <dbReference type="Proteomes" id="UP000487268"/>
    </source>
</evidence>
<organism evidence="6 7">
    <name type="scientific">Actinomadura macrotermitis</name>
    <dbReference type="NCBI Taxonomy" id="2585200"/>
    <lineage>
        <taxon>Bacteria</taxon>
        <taxon>Bacillati</taxon>
        <taxon>Actinomycetota</taxon>
        <taxon>Actinomycetes</taxon>
        <taxon>Streptosporangiales</taxon>
        <taxon>Thermomonosporaceae</taxon>
        <taxon>Actinomadura</taxon>
    </lineage>
</organism>
<dbReference type="PANTHER" id="PTHR48111:SF36">
    <property type="entry name" value="TRANSCRIPTIONAL REGULATORY PROTEIN CUTR"/>
    <property type="match status" value="1"/>
</dbReference>
<dbReference type="GO" id="GO:0006355">
    <property type="term" value="P:regulation of DNA-templated transcription"/>
    <property type="evidence" value="ECO:0007669"/>
    <property type="project" value="InterPro"/>
</dbReference>
<accession>A0A7K0BWK3</accession>
<feature type="domain" description="Response regulatory" evidence="4">
    <location>
        <begin position="2"/>
        <end position="116"/>
    </location>
</feature>
<protein>
    <submittedName>
        <fullName evidence="6">Transcriptional regulatory protein TcrA</fullName>
    </submittedName>
</protein>
<reference evidence="6 7" key="1">
    <citation type="submission" date="2019-10" db="EMBL/GenBank/DDBJ databases">
        <title>Actinomadura rubteroloni sp. nov. and Actinomadura macrotermitis sp. nov., isolated from the gut of fungus growing-termite Macrotermes natalensis.</title>
        <authorList>
            <person name="Benndorf R."/>
            <person name="Martin K."/>
            <person name="Kuefner M."/>
            <person name="De Beer W."/>
            <person name="Kaster A.-K."/>
            <person name="Vollmers J."/>
            <person name="Poulsen M."/>
            <person name="Beemelmanns C."/>
        </authorList>
    </citation>
    <scope>NUCLEOTIDE SEQUENCE [LARGE SCALE GENOMIC DNA]</scope>
    <source>
        <strain evidence="6 7">RB68</strain>
    </source>
</reference>
<dbReference type="PROSITE" id="PS51755">
    <property type="entry name" value="OMPR_PHOB"/>
    <property type="match status" value="1"/>
</dbReference>